<dbReference type="RefSeq" id="WP_140694492.1">
    <property type="nucleotide sequence ID" value="NZ_RCZG01000008.1"/>
</dbReference>
<protein>
    <submittedName>
        <fullName evidence="2">DUF1330 domain-containing protein</fullName>
    </submittedName>
</protein>
<dbReference type="Gene3D" id="3.30.70.100">
    <property type="match status" value="1"/>
</dbReference>
<dbReference type="InterPro" id="IPR010753">
    <property type="entry name" value="DUF1330"/>
</dbReference>
<dbReference type="PANTHER" id="PTHR40257:SF1">
    <property type="entry name" value="DUF1330 DOMAIN-CONTAINING PROTEIN"/>
    <property type="match status" value="1"/>
</dbReference>
<proteinExistence type="predicted"/>
<dbReference type="Pfam" id="PF07045">
    <property type="entry name" value="DUF1330"/>
    <property type="match status" value="1"/>
</dbReference>
<keyword evidence="3" id="KW-1185">Reference proteome</keyword>
<gene>
    <name evidence="2" type="ORF">EAH80_19770</name>
</gene>
<dbReference type="SUPFAM" id="SSF54909">
    <property type="entry name" value="Dimeric alpha+beta barrel"/>
    <property type="match status" value="1"/>
</dbReference>
<dbReference type="EMBL" id="RCZG01000008">
    <property type="protein sequence ID" value="TPG32504.1"/>
    <property type="molecule type" value="Genomic_DNA"/>
</dbReference>
<dbReference type="InterPro" id="IPR011008">
    <property type="entry name" value="Dimeric_a/b-barrel"/>
</dbReference>
<sequence>MTDPVDTRPTQLAALKALPADAPVVMINLLKFNEGGGRERYLQYGRAVAPHLARVGATVRYSGSAPVNVIGDGERPWWDAILVVEYPTPSAFIDMVKDPGYQEVHEHRAAALAQGDLVATSTWTMAEDI</sequence>
<organism evidence="2 3">
    <name type="scientific">Mycolicibacterium hodleri</name>
    <dbReference type="NCBI Taxonomy" id="49897"/>
    <lineage>
        <taxon>Bacteria</taxon>
        <taxon>Bacillati</taxon>
        <taxon>Actinomycetota</taxon>
        <taxon>Actinomycetes</taxon>
        <taxon>Mycobacteriales</taxon>
        <taxon>Mycobacteriaceae</taxon>
        <taxon>Mycolicibacterium</taxon>
    </lineage>
</organism>
<comment type="caution">
    <text evidence="2">The sequence shown here is derived from an EMBL/GenBank/DDBJ whole genome shotgun (WGS) entry which is preliminary data.</text>
</comment>
<evidence type="ECO:0000313" key="3">
    <source>
        <dbReference type="Proteomes" id="UP000320095"/>
    </source>
</evidence>
<evidence type="ECO:0000313" key="2">
    <source>
        <dbReference type="EMBL" id="TPG32504.1"/>
    </source>
</evidence>
<evidence type="ECO:0000259" key="1">
    <source>
        <dbReference type="Pfam" id="PF07045"/>
    </source>
</evidence>
<reference evidence="2 3" key="1">
    <citation type="journal article" date="2019" name="Environ. Microbiol.">
        <title>Species interactions and distinct microbial communities in high Arctic permafrost affected cryosols are associated with the CH4 and CO2 gas fluxes.</title>
        <authorList>
            <person name="Altshuler I."/>
            <person name="Hamel J."/>
            <person name="Turney S."/>
            <person name="Magnuson E."/>
            <person name="Levesque R."/>
            <person name="Greer C."/>
            <person name="Whyte L.G."/>
        </authorList>
    </citation>
    <scope>NUCLEOTIDE SEQUENCE [LARGE SCALE GENOMIC DNA]</scope>
    <source>
        <strain evidence="2 3">S5.20</strain>
    </source>
</reference>
<accession>A0A502E584</accession>
<dbReference type="PANTHER" id="PTHR40257">
    <property type="match status" value="1"/>
</dbReference>
<dbReference type="AlphaFoldDB" id="A0A502E584"/>
<dbReference type="Proteomes" id="UP000320095">
    <property type="component" value="Unassembled WGS sequence"/>
</dbReference>
<name>A0A502E584_9MYCO</name>
<dbReference type="OrthoDB" id="3624550at2"/>
<feature type="domain" description="DUF1330" evidence="1">
    <location>
        <begin position="38"/>
        <end position="117"/>
    </location>
</feature>